<reference evidence="3 4" key="2">
    <citation type="submission" date="2015-07" db="EMBL/GenBank/DDBJ databases">
        <title>Physiological, transcriptional responses and genome re-sequencing of acid resistant extremely thermoacidophilic Metallosphaera sedula SARC-M1.</title>
        <authorList>
            <person name="Ai C."/>
            <person name="McCarthy S."/>
            <person name="Eckrich V."/>
            <person name="Rudrappa D."/>
            <person name="Qiu G."/>
            <person name="Blum P."/>
        </authorList>
    </citation>
    <scope>NUCLEOTIDE SEQUENCE [LARGE SCALE GENOMIC DNA]</scope>
    <source>
        <strain evidence="3 4">SARC-M1</strain>
    </source>
</reference>
<proteinExistence type="predicted"/>
<sequence>MTWVSDDNVYFLLHKGTVVSPVNSNESLHLSLCNRLVRLKRTAKEANRSLEIMKYSVKLVLWKCSLNPGIYNFMTRLWIHSGW</sequence>
<accession>A0A0K1SQN8</accession>
<evidence type="ECO:0000313" key="1">
    <source>
        <dbReference type="EMBL" id="AKV74808.1"/>
    </source>
</evidence>
<dbReference type="EMBL" id="CP012172">
    <property type="protein sequence ID" value="AKV74808.1"/>
    <property type="molecule type" value="Genomic_DNA"/>
</dbReference>
<evidence type="ECO:0000313" key="5">
    <source>
        <dbReference type="Proteomes" id="UP000062475"/>
    </source>
</evidence>
<organism evidence="2 5">
    <name type="scientific">Metallosphaera sedula</name>
    <dbReference type="NCBI Taxonomy" id="43687"/>
    <lineage>
        <taxon>Archaea</taxon>
        <taxon>Thermoproteota</taxon>
        <taxon>Thermoprotei</taxon>
        <taxon>Sulfolobales</taxon>
        <taxon>Sulfolobaceae</taxon>
        <taxon>Metallosphaera</taxon>
    </lineage>
</organism>
<dbReference type="EMBL" id="CP012173">
    <property type="protein sequence ID" value="AKV77044.1"/>
    <property type="molecule type" value="Genomic_DNA"/>
</dbReference>
<reference evidence="5 6" key="1">
    <citation type="journal article" date="2015" name="Genome Announc.">
        <title>Complete Genome Sequences of Evolved Arsenate-Resistant Metallosphaera sedula Strains.</title>
        <authorList>
            <person name="Ai C."/>
            <person name="McCarthy S."/>
            <person name="Schackwitz W."/>
            <person name="Martin J."/>
            <person name="Lipzen A."/>
            <person name="Blum P."/>
        </authorList>
    </citation>
    <scope>NUCLEOTIDE SEQUENCE [LARGE SCALE GENOMIC DNA]</scope>
    <source>
        <strain evidence="1 6">ARS50-1</strain>
        <strain evidence="2 5">ARS50-2</strain>
    </source>
</reference>
<protein>
    <submittedName>
        <fullName evidence="2">Uncharacterized protein</fullName>
    </submittedName>
</protein>
<evidence type="ECO:0000313" key="2">
    <source>
        <dbReference type="EMBL" id="AKV77044.1"/>
    </source>
</evidence>
<dbReference type="Proteomes" id="UP000068832">
    <property type="component" value="Chromosome"/>
</dbReference>
<evidence type="ECO:0000313" key="4">
    <source>
        <dbReference type="Proteomes" id="UP000056255"/>
    </source>
</evidence>
<dbReference type="OrthoDB" id="43045at2157"/>
<dbReference type="PATRIC" id="fig|43687.5.peg.1993"/>
<dbReference type="AlphaFoldDB" id="A0A0K1SQN8"/>
<dbReference type="Proteomes" id="UP000062475">
    <property type="component" value="Chromosome"/>
</dbReference>
<gene>
    <name evidence="1" type="ORF">MsedA_1889</name>
    <name evidence="2" type="ORF">MsedB_1891</name>
    <name evidence="3" type="ORF">MsedE_1890</name>
</gene>
<evidence type="ECO:0000313" key="6">
    <source>
        <dbReference type="Proteomes" id="UP000068832"/>
    </source>
</evidence>
<dbReference type="EMBL" id="CP012176">
    <property type="protein sequence ID" value="AKV83773.1"/>
    <property type="molecule type" value="Genomic_DNA"/>
</dbReference>
<dbReference type="RefSeq" id="WP_080989134.1">
    <property type="nucleotide sequence ID" value="NZ_AP019770.1"/>
</dbReference>
<evidence type="ECO:0000313" key="3">
    <source>
        <dbReference type="EMBL" id="AKV83773.1"/>
    </source>
</evidence>
<name>A0A0K1SQN8_9CREN</name>
<dbReference type="GeneID" id="91756370"/>
<dbReference type="Proteomes" id="UP000056255">
    <property type="component" value="Chromosome"/>
</dbReference>